<feature type="compositionally biased region" description="Basic and acidic residues" evidence="1">
    <location>
        <begin position="216"/>
        <end position="226"/>
    </location>
</feature>
<name>A0A2S6BUV8_9PEZI</name>
<feature type="region of interest" description="Disordered" evidence="1">
    <location>
        <begin position="202"/>
        <end position="227"/>
    </location>
</feature>
<evidence type="ECO:0000256" key="1">
    <source>
        <dbReference type="SAM" id="MobiDB-lite"/>
    </source>
</evidence>
<keyword evidence="2" id="KW-0732">Signal</keyword>
<dbReference type="EMBL" id="PNEN01001761">
    <property type="protein sequence ID" value="PPJ51255.1"/>
    <property type="molecule type" value="Genomic_DNA"/>
</dbReference>
<feature type="chain" id="PRO_5015443823" evidence="2">
    <location>
        <begin position="21"/>
        <end position="314"/>
    </location>
</feature>
<dbReference type="OrthoDB" id="10307817at2759"/>
<evidence type="ECO:0000313" key="4">
    <source>
        <dbReference type="Proteomes" id="UP000237631"/>
    </source>
</evidence>
<protein>
    <submittedName>
        <fullName evidence="3">Uncharacterized protein</fullName>
    </submittedName>
</protein>
<comment type="caution">
    <text evidence="3">The sequence shown here is derived from an EMBL/GenBank/DDBJ whole genome shotgun (WGS) entry which is preliminary data.</text>
</comment>
<dbReference type="AlphaFoldDB" id="A0A2S6BUV8"/>
<keyword evidence="4" id="KW-1185">Reference proteome</keyword>
<sequence length="314" mass="36246">MLLSTIYHTVLLLFWSFTFARTIEVGNDEPALVDPSDTATSHYRSMNHLEKRDGQDLYFVYTYGDEKSGKICHAAIHFHIQSRFGPRPLTDIYVQWVHCAASGEMHERNTRSLAEDDLPIVDLIFQERYRLTSGPRWRYQIVLNQDVVHPSGGGLEFGLPVMQPRADVIFRINAQGVWEVDHFCHFFGGGLQITNIDGTHYHGQPFDPLPRPDPGPSRRGEPHRDLNPVCQRQSGHQLVTHIGVWLLCLSFCKPHPKRDVELLHISETRDSLLEAEGWKKHPYMQWYEAPEGTERWPGGVTELDRWAEERGLRF</sequence>
<evidence type="ECO:0000256" key="2">
    <source>
        <dbReference type="SAM" id="SignalP"/>
    </source>
</evidence>
<dbReference type="Proteomes" id="UP000237631">
    <property type="component" value="Unassembled WGS sequence"/>
</dbReference>
<evidence type="ECO:0000313" key="3">
    <source>
        <dbReference type="EMBL" id="PPJ51255.1"/>
    </source>
</evidence>
<accession>A0A2S6BUV8</accession>
<gene>
    <name evidence="3" type="ORF">CBER1_08184</name>
</gene>
<reference evidence="4" key="1">
    <citation type="journal article" date="2017" name="bioRxiv">
        <title>Conservation of a gene cluster reveals novel cercosporin biosynthetic mechanisms and extends production to the genus Colletotrichum.</title>
        <authorList>
            <person name="de Jonge R."/>
            <person name="Ebert M.K."/>
            <person name="Huitt-Roehl C.R."/>
            <person name="Pal P."/>
            <person name="Suttle J.C."/>
            <person name="Spanner R.E."/>
            <person name="Neubauer J.D."/>
            <person name="Jurick W.M.II."/>
            <person name="Stott K.A."/>
            <person name="Secor G.A."/>
            <person name="Thomma B.P.H.J."/>
            <person name="Van de Peer Y."/>
            <person name="Townsend C.A."/>
            <person name="Bolton M.D."/>
        </authorList>
    </citation>
    <scope>NUCLEOTIDE SEQUENCE [LARGE SCALE GENOMIC DNA]</scope>
    <source>
        <strain evidence="4">CBS538.71</strain>
    </source>
</reference>
<proteinExistence type="predicted"/>
<organism evidence="3 4">
    <name type="scientific">Cercospora berteroae</name>
    <dbReference type="NCBI Taxonomy" id="357750"/>
    <lineage>
        <taxon>Eukaryota</taxon>
        <taxon>Fungi</taxon>
        <taxon>Dikarya</taxon>
        <taxon>Ascomycota</taxon>
        <taxon>Pezizomycotina</taxon>
        <taxon>Dothideomycetes</taxon>
        <taxon>Dothideomycetidae</taxon>
        <taxon>Mycosphaerellales</taxon>
        <taxon>Mycosphaerellaceae</taxon>
        <taxon>Cercospora</taxon>
    </lineage>
</organism>
<feature type="signal peptide" evidence="2">
    <location>
        <begin position="1"/>
        <end position="20"/>
    </location>
</feature>